<name>A0A0A9FTN9_ARUDO</name>
<reference evidence="1" key="1">
    <citation type="submission" date="2014-09" db="EMBL/GenBank/DDBJ databases">
        <authorList>
            <person name="Magalhaes I.L.F."/>
            <person name="Oliveira U."/>
            <person name="Santos F.R."/>
            <person name="Vidigal T.H.D.A."/>
            <person name="Brescovit A.D."/>
            <person name="Santos A.J."/>
        </authorList>
    </citation>
    <scope>NUCLEOTIDE SEQUENCE</scope>
    <source>
        <tissue evidence="1">Shoot tissue taken approximately 20 cm above the soil surface</tissue>
    </source>
</reference>
<evidence type="ECO:0000313" key="1">
    <source>
        <dbReference type="EMBL" id="JAE13701.1"/>
    </source>
</evidence>
<proteinExistence type="predicted"/>
<dbReference type="EMBL" id="GBRH01184195">
    <property type="protein sequence ID" value="JAE13701.1"/>
    <property type="molecule type" value="Transcribed_RNA"/>
</dbReference>
<accession>A0A0A9FTN9</accession>
<dbReference type="AlphaFoldDB" id="A0A0A9FTN9"/>
<organism evidence="1">
    <name type="scientific">Arundo donax</name>
    <name type="common">Giant reed</name>
    <name type="synonym">Donax arundinaceus</name>
    <dbReference type="NCBI Taxonomy" id="35708"/>
    <lineage>
        <taxon>Eukaryota</taxon>
        <taxon>Viridiplantae</taxon>
        <taxon>Streptophyta</taxon>
        <taxon>Embryophyta</taxon>
        <taxon>Tracheophyta</taxon>
        <taxon>Spermatophyta</taxon>
        <taxon>Magnoliopsida</taxon>
        <taxon>Liliopsida</taxon>
        <taxon>Poales</taxon>
        <taxon>Poaceae</taxon>
        <taxon>PACMAD clade</taxon>
        <taxon>Arundinoideae</taxon>
        <taxon>Arundineae</taxon>
        <taxon>Arundo</taxon>
    </lineage>
</organism>
<reference evidence="1" key="2">
    <citation type="journal article" date="2015" name="Data Brief">
        <title>Shoot transcriptome of the giant reed, Arundo donax.</title>
        <authorList>
            <person name="Barrero R.A."/>
            <person name="Guerrero F.D."/>
            <person name="Moolhuijzen P."/>
            <person name="Goolsby J.A."/>
            <person name="Tidwell J."/>
            <person name="Bellgard S.E."/>
            <person name="Bellgard M.I."/>
        </authorList>
    </citation>
    <scope>NUCLEOTIDE SEQUENCE</scope>
    <source>
        <tissue evidence="1">Shoot tissue taken approximately 20 cm above the soil surface</tissue>
    </source>
</reference>
<sequence>MLKKSLFHYFQMITSSKFWFKLLRA</sequence>
<protein>
    <submittedName>
        <fullName evidence="1">Uncharacterized protein</fullName>
    </submittedName>
</protein>